<feature type="compositionally biased region" description="Polar residues" evidence="1">
    <location>
        <begin position="305"/>
        <end position="314"/>
    </location>
</feature>
<evidence type="ECO:0000256" key="1">
    <source>
        <dbReference type="SAM" id="MobiDB-lite"/>
    </source>
</evidence>
<organism evidence="2 3">
    <name type="scientific">Stylosanthes scabra</name>
    <dbReference type="NCBI Taxonomy" id="79078"/>
    <lineage>
        <taxon>Eukaryota</taxon>
        <taxon>Viridiplantae</taxon>
        <taxon>Streptophyta</taxon>
        <taxon>Embryophyta</taxon>
        <taxon>Tracheophyta</taxon>
        <taxon>Spermatophyta</taxon>
        <taxon>Magnoliopsida</taxon>
        <taxon>eudicotyledons</taxon>
        <taxon>Gunneridae</taxon>
        <taxon>Pentapetalae</taxon>
        <taxon>rosids</taxon>
        <taxon>fabids</taxon>
        <taxon>Fabales</taxon>
        <taxon>Fabaceae</taxon>
        <taxon>Papilionoideae</taxon>
        <taxon>50 kb inversion clade</taxon>
        <taxon>dalbergioids sensu lato</taxon>
        <taxon>Dalbergieae</taxon>
        <taxon>Pterocarpus clade</taxon>
        <taxon>Stylosanthes</taxon>
    </lineage>
</organism>
<comment type="caution">
    <text evidence="2">The sequence shown here is derived from an EMBL/GenBank/DDBJ whole genome shotgun (WGS) entry which is preliminary data.</text>
</comment>
<feature type="region of interest" description="Disordered" evidence="1">
    <location>
        <begin position="305"/>
        <end position="327"/>
    </location>
</feature>
<gene>
    <name evidence="2" type="ORF">PIB30_008304</name>
</gene>
<feature type="compositionally biased region" description="Basic and acidic residues" evidence="1">
    <location>
        <begin position="259"/>
        <end position="273"/>
    </location>
</feature>
<feature type="compositionally biased region" description="Basic residues" evidence="1">
    <location>
        <begin position="315"/>
        <end position="326"/>
    </location>
</feature>
<evidence type="ECO:0000313" key="3">
    <source>
        <dbReference type="Proteomes" id="UP001341840"/>
    </source>
</evidence>
<reference evidence="2 3" key="1">
    <citation type="journal article" date="2023" name="Plants (Basel)">
        <title>Bridging the Gap: Combining Genomics and Transcriptomics Approaches to Understand Stylosanthes scabra, an Orphan Legume from the Brazilian Caatinga.</title>
        <authorList>
            <person name="Ferreira-Neto J.R.C."/>
            <person name="da Silva M.D."/>
            <person name="Binneck E."/>
            <person name="de Melo N.F."/>
            <person name="da Silva R.H."/>
            <person name="de Melo A.L.T.M."/>
            <person name="Pandolfi V."/>
            <person name="Bustamante F.O."/>
            <person name="Brasileiro-Vidal A.C."/>
            <person name="Benko-Iseppon A.M."/>
        </authorList>
    </citation>
    <scope>NUCLEOTIDE SEQUENCE [LARGE SCALE GENOMIC DNA]</scope>
    <source>
        <tissue evidence="2">Leaves</tissue>
    </source>
</reference>
<accession>A0ABU6S525</accession>
<feature type="region of interest" description="Disordered" evidence="1">
    <location>
        <begin position="259"/>
        <end position="280"/>
    </location>
</feature>
<keyword evidence="3" id="KW-1185">Reference proteome</keyword>
<evidence type="ECO:0000313" key="2">
    <source>
        <dbReference type="EMBL" id="MED6131264.1"/>
    </source>
</evidence>
<name>A0ABU6S525_9FABA</name>
<sequence length="390" mass="42404">MIEEAHLLRGEIRGDGGFWPTRLEKDKIGPAVPCGSHLISNCPFPPGYGPCSFDHHVHRIARAQNTANSSSAESYGDSDNALQSLKHDVIGGDRCCIDDGVQLQTEKGDRPLSDSEQCSTETLYRLTERAILLLPELNGNGEEPDREVIGVDTWVPGSCGKVASDTGDVGVIVEADNVVARGAIGGMDGCVRDEGCSDETASDETCYLINDEAINASIEEDNSAEFFASKETWHQAGLDFDSSDDEKLRAKLFRQKKFEGKKMADLRPKDQRQGKRPPCIQGRTLATRKLMSETALRCSNPQLSQLSKPITSSNNHRRPTPKHRSAVHPTAIADRAGTPSTQHPPSRHFLCLRHRRVRRLSPAASPSRVVVLASPSWPAALPSSPEGNGG</sequence>
<proteinExistence type="predicted"/>
<protein>
    <submittedName>
        <fullName evidence="2">Uncharacterized protein</fullName>
    </submittedName>
</protein>
<dbReference type="Proteomes" id="UP001341840">
    <property type="component" value="Unassembled WGS sequence"/>
</dbReference>
<dbReference type="EMBL" id="JASCZI010060433">
    <property type="protein sequence ID" value="MED6131264.1"/>
    <property type="molecule type" value="Genomic_DNA"/>
</dbReference>